<evidence type="ECO:0000313" key="5">
    <source>
        <dbReference type="EMBL" id="ELT91970.1"/>
    </source>
</evidence>
<reference evidence="6" key="3">
    <citation type="submission" date="2015-06" db="UniProtKB">
        <authorList>
            <consortium name="EnsemblMetazoa"/>
        </authorList>
    </citation>
    <scope>IDENTIFICATION</scope>
</reference>
<dbReference type="AlphaFoldDB" id="R7TLI4"/>
<dbReference type="PANTHER" id="PTHR20883:SF15">
    <property type="entry name" value="PHYTANOYL-COA DIOXYGENASE DOMAIN-CONTAINING PROTEIN 1"/>
    <property type="match status" value="1"/>
</dbReference>
<dbReference type="OMA" id="KYSEDNW"/>
<dbReference type="OrthoDB" id="445007at2759"/>
<evidence type="ECO:0000256" key="4">
    <source>
        <dbReference type="ARBA" id="ARBA00038356"/>
    </source>
</evidence>
<reference evidence="7" key="1">
    <citation type="submission" date="2012-12" db="EMBL/GenBank/DDBJ databases">
        <authorList>
            <person name="Hellsten U."/>
            <person name="Grimwood J."/>
            <person name="Chapman J.A."/>
            <person name="Shapiro H."/>
            <person name="Aerts A."/>
            <person name="Otillar R.P."/>
            <person name="Terry A.Y."/>
            <person name="Boore J.L."/>
            <person name="Simakov O."/>
            <person name="Marletaz F."/>
            <person name="Cho S.-J."/>
            <person name="Edsinger-Gonzales E."/>
            <person name="Havlak P."/>
            <person name="Kuo D.-H."/>
            <person name="Larsson T."/>
            <person name="Lv J."/>
            <person name="Arendt D."/>
            <person name="Savage R."/>
            <person name="Osoegawa K."/>
            <person name="de Jong P."/>
            <person name="Lindberg D.R."/>
            <person name="Seaver E.C."/>
            <person name="Weisblat D.A."/>
            <person name="Putnam N.H."/>
            <person name="Grigoriev I.V."/>
            <person name="Rokhsar D.S."/>
        </authorList>
    </citation>
    <scope>NUCLEOTIDE SEQUENCE</scope>
    <source>
        <strain evidence="7">I ESC-2004</strain>
    </source>
</reference>
<evidence type="ECO:0000313" key="6">
    <source>
        <dbReference type="EnsemblMetazoa" id="CapteP183693"/>
    </source>
</evidence>
<dbReference type="SUPFAM" id="SSF51197">
    <property type="entry name" value="Clavaminate synthase-like"/>
    <property type="match status" value="1"/>
</dbReference>
<protein>
    <recommendedName>
        <fullName evidence="8">Fe2OG dioxygenase domain-containing protein</fullName>
    </recommendedName>
</protein>
<dbReference type="EMBL" id="KB310317">
    <property type="protein sequence ID" value="ELT91970.1"/>
    <property type="molecule type" value="Genomic_DNA"/>
</dbReference>
<evidence type="ECO:0000313" key="7">
    <source>
        <dbReference type="Proteomes" id="UP000014760"/>
    </source>
</evidence>
<reference evidence="5 7" key="2">
    <citation type="journal article" date="2013" name="Nature">
        <title>Insights into bilaterian evolution from three spiralian genomes.</title>
        <authorList>
            <person name="Simakov O."/>
            <person name="Marletaz F."/>
            <person name="Cho S.J."/>
            <person name="Edsinger-Gonzales E."/>
            <person name="Havlak P."/>
            <person name="Hellsten U."/>
            <person name="Kuo D.H."/>
            <person name="Larsson T."/>
            <person name="Lv J."/>
            <person name="Arendt D."/>
            <person name="Savage R."/>
            <person name="Osoegawa K."/>
            <person name="de Jong P."/>
            <person name="Grimwood J."/>
            <person name="Chapman J.A."/>
            <person name="Shapiro H."/>
            <person name="Aerts A."/>
            <person name="Otillar R.P."/>
            <person name="Terry A.Y."/>
            <person name="Boore J.L."/>
            <person name="Grigoriev I.V."/>
            <person name="Lindberg D.R."/>
            <person name="Seaver E.C."/>
            <person name="Weisblat D.A."/>
            <person name="Putnam N.H."/>
            <person name="Rokhsar D.S."/>
        </authorList>
    </citation>
    <scope>NUCLEOTIDE SEQUENCE</scope>
    <source>
        <strain evidence="5 7">I ESC-2004</strain>
    </source>
</reference>
<accession>R7TLI4</accession>
<organism evidence="5">
    <name type="scientific">Capitella teleta</name>
    <name type="common">Polychaete worm</name>
    <dbReference type="NCBI Taxonomy" id="283909"/>
    <lineage>
        <taxon>Eukaryota</taxon>
        <taxon>Metazoa</taxon>
        <taxon>Spiralia</taxon>
        <taxon>Lophotrochozoa</taxon>
        <taxon>Annelida</taxon>
        <taxon>Polychaeta</taxon>
        <taxon>Sedentaria</taxon>
        <taxon>Scolecida</taxon>
        <taxon>Capitellidae</taxon>
        <taxon>Capitella</taxon>
    </lineage>
</organism>
<dbReference type="GO" id="GO:0046872">
    <property type="term" value="F:metal ion binding"/>
    <property type="evidence" value="ECO:0007669"/>
    <property type="project" value="UniProtKB-KW"/>
</dbReference>
<comment type="similarity">
    <text evidence="4">Belongs to the PhyH family. PHYHD1 subfamily.</text>
</comment>
<dbReference type="EnsemblMetazoa" id="CapteT183693">
    <property type="protein sequence ID" value="CapteP183693"/>
    <property type="gene ID" value="CapteG183693"/>
</dbReference>
<dbReference type="STRING" id="283909.R7TLI4"/>
<dbReference type="Proteomes" id="UP000014760">
    <property type="component" value="Unassembled WGS sequence"/>
</dbReference>
<evidence type="ECO:0000256" key="2">
    <source>
        <dbReference type="ARBA" id="ARBA00022723"/>
    </source>
</evidence>
<dbReference type="HOGENOM" id="CLU_048953_0_0_1"/>
<dbReference type="FunCoup" id="R7TLI4">
    <property type="interactions" value="80"/>
</dbReference>
<dbReference type="EMBL" id="AMQN01000380">
    <property type="status" value="NOT_ANNOTATED_CDS"/>
    <property type="molecule type" value="Genomic_DNA"/>
</dbReference>
<keyword evidence="7" id="KW-1185">Reference proteome</keyword>
<comment type="cofactor">
    <cofactor evidence="1">
        <name>Fe cation</name>
        <dbReference type="ChEBI" id="CHEBI:24875"/>
    </cofactor>
</comment>
<evidence type="ECO:0008006" key="8">
    <source>
        <dbReference type="Google" id="ProtNLM"/>
    </source>
</evidence>
<evidence type="ECO:0000256" key="3">
    <source>
        <dbReference type="ARBA" id="ARBA00023004"/>
    </source>
</evidence>
<dbReference type="PANTHER" id="PTHR20883">
    <property type="entry name" value="PHYTANOYL-COA DIOXYGENASE DOMAIN CONTAINING 1"/>
    <property type="match status" value="1"/>
</dbReference>
<proteinExistence type="inferred from homology"/>
<evidence type="ECO:0000256" key="1">
    <source>
        <dbReference type="ARBA" id="ARBA00001962"/>
    </source>
</evidence>
<gene>
    <name evidence="5" type="ORF">CAPTEDRAFT_183693</name>
</gene>
<sequence>MSTEEIKRKFADDGFVVFENFLSNDEIEALKTECHDLVEKMNPDEHNTVFSTTKQSYRDDYFINSGDKIGFFFEEGSRNEQGDLIVNKHNALNKIGHAMHVLCPNFRKVTFSEKIKDLLRNLDFQDPVVVQSMYIFKQPKIGGEVVSHQDATYLWADPLKEVGIWIALEDATLENGCLSFVPGSQKKGLLGNYRMVRNPEENGPSCVYTGEKPDYSDGNKFVPVPVKKGDMILIDGLVIHRSEKNESEKSRHIYTFHIYDHAAAQWSDKNWMQPTEAKTFTHVYDVQV</sequence>
<name>R7TLI4_CAPTE</name>
<dbReference type="Pfam" id="PF05721">
    <property type="entry name" value="PhyH"/>
    <property type="match status" value="1"/>
</dbReference>
<dbReference type="InterPro" id="IPR008775">
    <property type="entry name" value="Phytyl_CoA_dOase-like"/>
</dbReference>
<keyword evidence="2" id="KW-0479">Metal-binding</keyword>
<keyword evidence="3" id="KW-0408">Iron</keyword>
<dbReference type="Gene3D" id="2.60.120.620">
    <property type="entry name" value="q2cbj1_9rhob like domain"/>
    <property type="match status" value="1"/>
</dbReference>